<reference evidence="7 8" key="1">
    <citation type="journal article" date="2024" name="Nat. Commun.">
        <title>Phylogenomics reveals the evolutionary origins of lichenization in chlorophyte algae.</title>
        <authorList>
            <person name="Puginier C."/>
            <person name="Libourel C."/>
            <person name="Otte J."/>
            <person name="Skaloud P."/>
            <person name="Haon M."/>
            <person name="Grisel S."/>
            <person name="Petersen M."/>
            <person name="Berrin J.G."/>
            <person name="Delaux P.M."/>
            <person name="Dal Grande F."/>
            <person name="Keller J."/>
        </authorList>
    </citation>
    <scope>NUCLEOTIDE SEQUENCE [LARGE SCALE GENOMIC DNA]</scope>
    <source>
        <strain evidence="7 8">SAG 216-7</strain>
    </source>
</reference>
<name>A0ABR2Z488_9CHLO</name>
<dbReference type="PANTHER" id="PTHR43114">
    <property type="entry name" value="ADENINE DEAMINASE"/>
    <property type="match status" value="1"/>
</dbReference>
<evidence type="ECO:0000313" key="7">
    <source>
        <dbReference type="EMBL" id="KAK9918319.1"/>
    </source>
</evidence>
<dbReference type="InterPro" id="IPR032466">
    <property type="entry name" value="Metal_Hydrolase"/>
</dbReference>
<proteinExistence type="inferred from homology"/>
<comment type="caution">
    <text evidence="7">The sequence shown here is derived from an EMBL/GenBank/DDBJ whole genome shotgun (WGS) entry which is preliminary data.</text>
</comment>
<evidence type="ECO:0000259" key="6">
    <source>
        <dbReference type="Pfam" id="PF00962"/>
    </source>
</evidence>
<dbReference type="Pfam" id="PF00962">
    <property type="entry name" value="A_deaminase"/>
    <property type="match status" value="1"/>
</dbReference>
<comment type="cofactor">
    <cofactor evidence="1">
        <name>Zn(2+)</name>
        <dbReference type="ChEBI" id="CHEBI:29105"/>
    </cofactor>
</comment>
<dbReference type="EMBL" id="JALJOT010000001">
    <property type="protein sequence ID" value="KAK9918319.1"/>
    <property type="molecule type" value="Genomic_DNA"/>
</dbReference>
<evidence type="ECO:0000256" key="5">
    <source>
        <dbReference type="ARBA" id="ARBA00023080"/>
    </source>
</evidence>
<keyword evidence="3" id="KW-0378">Hydrolase</keyword>
<evidence type="ECO:0000256" key="3">
    <source>
        <dbReference type="ARBA" id="ARBA00022801"/>
    </source>
</evidence>
<dbReference type="InterPro" id="IPR006330">
    <property type="entry name" value="Ado/ade_deaminase"/>
</dbReference>
<dbReference type="HAMAP" id="MF_01962">
    <property type="entry name" value="Adenine_deaminase"/>
    <property type="match status" value="1"/>
</dbReference>
<dbReference type="Gene3D" id="3.20.20.140">
    <property type="entry name" value="Metal-dependent hydrolases"/>
    <property type="match status" value="1"/>
</dbReference>
<evidence type="ECO:0000313" key="8">
    <source>
        <dbReference type="Proteomes" id="UP001491310"/>
    </source>
</evidence>
<evidence type="ECO:0000256" key="2">
    <source>
        <dbReference type="ARBA" id="ARBA00022723"/>
    </source>
</evidence>
<organism evidence="7 8">
    <name type="scientific">Coccomyxa subellipsoidea</name>
    <dbReference type="NCBI Taxonomy" id="248742"/>
    <lineage>
        <taxon>Eukaryota</taxon>
        <taxon>Viridiplantae</taxon>
        <taxon>Chlorophyta</taxon>
        <taxon>core chlorophytes</taxon>
        <taxon>Trebouxiophyceae</taxon>
        <taxon>Trebouxiophyceae incertae sedis</taxon>
        <taxon>Coccomyxaceae</taxon>
        <taxon>Coccomyxa</taxon>
    </lineage>
</organism>
<keyword evidence="5" id="KW-0546">Nucleotide metabolism</keyword>
<dbReference type="InterPro" id="IPR028892">
    <property type="entry name" value="ADE"/>
</dbReference>
<keyword evidence="8" id="KW-1185">Reference proteome</keyword>
<keyword evidence="2" id="KW-0479">Metal-binding</keyword>
<dbReference type="PANTHER" id="PTHR43114:SF6">
    <property type="entry name" value="ADENINE DEAMINASE"/>
    <property type="match status" value="1"/>
</dbReference>
<sequence length="348" mass="38424">MAPLSGETSDILQLISVLPKAELHLHIEGTLEPELMFELAARNNVLDKIPYESLEEVRAAYNFHSLQSFLDLYYAGCAVLITEQDFYELTWAYLERAAADKVVHTEIFFDPQTHSARGVPFATALQGITRALKNAEAKLGISSHVIMCFLRHLGPESAMATLQEALPFKEHIKGVGLDSSELGFPPSLFQEVFQLAAKEGFKAVAHAGEEGPAEYVWEAVQHLKVDRIDHGVKSIEDASLCAHLSKAQTPLTVCPLSNVKLKVYDGELVEKLQVLLKQGMCITINSDDPAYFGGYVNANYAFLAESLGLDAESIYQLHKNSFVASFLSDEVREKYIGSLDSIFKKAIA</sequence>
<dbReference type="Proteomes" id="UP001491310">
    <property type="component" value="Unassembled WGS sequence"/>
</dbReference>
<accession>A0ABR2Z488</accession>
<dbReference type="CDD" id="cd01320">
    <property type="entry name" value="ADA"/>
    <property type="match status" value="1"/>
</dbReference>
<dbReference type="InterPro" id="IPR001365">
    <property type="entry name" value="A_deaminase_dom"/>
</dbReference>
<feature type="domain" description="Adenosine deaminase" evidence="6">
    <location>
        <begin position="19"/>
        <end position="339"/>
    </location>
</feature>
<dbReference type="SUPFAM" id="SSF51556">
    <property type="entry name" value="Metallo-dependent hydrolases"/>
    <property type="match status" value="1"/>
</dbReference>
<dbReference type="NCBIfam" id="NF006850">
    <property type="entry name" value="PRK09358.1-6"/>
    <property type="match status" value="1"/>
</dbReference>
<protein>
    <recommendedName>
        <fullName evidence="6">Adenosine deaminase domain-containing protein</fullName>
    </recommendedName>
</protein>
<keyword evidence="4" id="KW-0862">Zinc</keyword>
<evidence type="ECO:0000256" key="4">
    <source>
        <dbReference type="ARBA" id="ARBA00022833"/>
    </source>
</evidence>
<dbReference type="NCBIfam" id="TIGR01430">
    <property type="entry name" value="aden_deam"/>
    <property type="match status" value="1"/>
</dbReference>
<evidence type="ECO:0000256" key="1">
    <source>
        <dbReference type="ARBA" id="ARBA00001947"/>
    </source>
</evidence>
<gene>
    <name evidence="7" type="ORF">WJX75_003172</name>
</gene>